<dbReference type="Pfam" id="PF13480">
    <property type="entry name" value="Acetyltransf_6"/>
    <property type="match status" value="1"/>
</dbReference>
<dbReference type="InterPro" id="IPR038740">
    <property type="entry name" value="BioF2-like_GNAT_dom"/>
</dbReference>
<keyword evidence="3" id="KW-1185">Reference proteome</keyword>
<dbReference type="AlphaFoldDB" id="A0A918KPQ2"/>
<feature type="domain" description="BioF2-like acetyltransferase" evidence="1">
    <location>
        <begin position="191"/>
        <end position="335"/>
    </location>
</feature>
<dbReference type="SUPFAM" id="SSF55729">
    <property type="entry name" value="Acyl-CoA N-acyltransferases (Nat)"/>
    <property type="match status" value="1"/>
</dbReference>
<accession>A0A918KPQ2</accession>
<reference evidence="2 3" key="1">
    <citation type="journal article" date="2014" name="Int. J. Syst. Evol. Microbiol.">
        <title>Complete genome sequence of Corynebacterium casei LMG S-19264T (=DSM 44701T), isolated from a smear-ripened cheese.</title>
        <authorList>
            <consortium name="US DOE Joint Genome Institute (JGI-PGF)"/>
            <person name="Walter F."/>
            <person name="Albersmeier A."/>
            <person name="Kalinowski J."/>
            <person name="Ruckert C."/>
        </authorList>
    </citation>
    <scope>NUCLEOTIDE SEQUENCE [LARGE SCALE GENOMIC DNA]</scope>
    <source>
        <strain evidence="2 3">KCTC 23968</strain>
    </source>
</reference>
<dbReference type="Proteomes" id="UP000600865">
    <property type="component" value="Unassembled WGS sequence"/>
</dbReference>
<evidence type="ECO:0000259" key="1">
    <source>
        <dbReference type="Pfam" id="PF13480"/>
    </source>
</evidence>
<evidence type="ECO:0000313" key="3">
    <source>
        <dbReference type="Proteomes" id="UP000600865"/>
    </source>
</evidence>
<evidence type="ECO:0000313" key="2">
    <source>
        <dbReference type="EMBL" id="GGX71771.1"/>
    </source>
</evidence>
<gene>
    <name evidence="2" type="ORF">GCM10011309_22490</name>
</gene>
<protein>
    <recommendedName>
        <fullName evidence="1">BioF2-like acetyltransferase domain-containing protein</fullName>
    </recommendedName>
</protein>
<dbReference type="InterPro" id="IPR016181">
    <property type="entry name" value="Acyl_CoA_acyltransferase"/>
</dbReference>
<comment type="caution">
    <text evidence="2">The sequence shown here is derived from an EMBL/GenBank/DDBJ whole genome shotgun (WGS) entry which is preliminary data.</text>
</comment>
<dbReference type="EMBL" id="BMYV01000002">
    <property type="protein sequence ID" value="GGX71771.1"/>
    <property type="molecule type" value="Genomic_DNA"/>
</dbReference>
<name>A0A918KPQ2_9PROT</name>
<organism evidence="2 3">
    <name type="scientific">Litorimonas cladophorae</name>
    <dbReference type="NCBI Taxonomy" id="1220491"/>
    <lineage>
        <taxon>Bacteria</taxon>
        <taxon>Pseudomonadati</taxon>
        <taxon>Pseudomonadota</taxon>
        <taxon>Alphaproteobacteria</taxon>
        <taxon>Maricaulales</taxon>
        <taxon>Robiginitomaculaceae</taxon>
    </lineage>
</organism>
<sequence>MASHVVSSNKFAVVVNDFNSFLAFASYAVRVGQTDKHNLPRTLLQRSSEMTETDWAAWSVMRAQNPALRSPYFHPDYAKILSDIRPDVRIVCQYEEDGTPLAFLPLQGQRFTRPVGAPMSDYHGIITRDNDVTYDSLLTGTGIGAFHYSCATDPNRLRLPQILSKSVTAAIEIDTSVDDWRAGRDGSYRRHLKSNRRRTRKADEDIGTPRIELFSRNIDVYQSLIDWKRKKFTQTGKYDVLSADWTQSLIRSLWERGIKADLRCDMHALYFGDRLAAIDLGLSDGDVFHSWMVAYDDELSEYGPGIQLLEMLIDASDDTGYRKIDMGEGLDGYKRHYASASAEVVSGFVPLSGAAGRLSRIYAATERWGVGRLKDAPGKLRRRYSQIAACEDNLGGRTRHMIAAFVKTGRA</sequence>
<proteinExistence type="predicted"/>